<evidence type="ECO:0000313" key="2">
    <source>
        <dbReference type="Proteomes" id="UP000077266"/>
    </source>
</evidence>
<dbReference type="InParanoid" id="A0A165MW18"/>
<dbReference type="AlphaFoldDB" id="A0A165MW18"/>
<dbReference type="Proteomes" id="UP000077266">
    <property type="component" value="Unassembled WGS sequence"/>
</dbReference>
<reference evidence="1 2" key="1">
    <citation type="journal article" date="2016" name="Mol. Biol. Evol.">
        <title>Comparative Genomics of Early-Diverging Mushroom-Forming Fungi Provides Insights into the Origins of Lignocellulose Decay Capabilities.</title>
        <authorList>
            <person name="Nagy L.G."/>
            <person name="Riley R."/>
            <person name="Tritt A."/>
            <person name="Adam C."/>
            <person name="Daum C."/>
            <person name="Floudas D."/>
            <person name="Sun H."/>
            <person name="Yadav J.S."/>
            <person name="Pangilinan J."/>
            <person name="Larsson K.H."/>
            <person name="Matsuura K."/>
            <person name="Barry K."/>
            <person name="Labutti K."/>
            <person name="Kuo R."/>
            <person name="Ohm R.A."/>
            <person name="Bhattacharya S.S."/>
            <person name="Shirouzu T."/>
            <person name="Yoshinaga Y."/>
            <person name="Martin F.M."/>
            <person name="Grigoriev I.V."/>
            <person name="Hibbett D.S."/>
        </authorList>
    </citation>
    <scope>NUCLEOTIDE SEQUENCE [LARGE SCALE GENOMIC DNA]</scope>
    <source>
        <strain evidence="1 2">HHB12029</strain>
    </source>
</reference>
<protein>
    <recommendedName>
        <fullName evidence="3">F-box domain-containing protein</fullName>
    </recommendedName>
</protein>
<sequence>MVAPMLLRRASSKAMLAPQQTLRLQQSLAGQLPPEVLLMILAHLRPTRNPADAFHGDDIPPVDLALAGAPRVCRAWTAAAMYELYLEVPLPDFEACVSFLRTVRAQPALAARVHRVALPLCSTSRDGRLARHRARHCLAIKVFSDILHHLPNVRAVRVQDMHVIMIPGTLVHVEELVIDSRPAACVVVHAGCPPLLRAGDALRRVRKLTLLGAPSAIAWPYQEEYHLPALRVLCLRSVTAGLAAIHGLLQETRRTLREVTLDAVRAYAGTVPTRTTASIDEILVPVCETLKCLALARMPRRAGLDAFLRLESLSLDVQEDFGKLPLPPNLRHLDIHVDGRNLAPSPYSGGPHLSVVPVRYEPRNSYYSTTPRSRTTKHSAFGYDKGSLQLYCLP</sequence>
<evidence type="ECO:0000313" key="1">
    <source>
        <dbReference type="EMBL" id="KZV99845.1"/>
    </source>
</evidence>
<dbReference type="EMBL" id="KV425906">
    <property type="protein sequence ID" value="KZV99845.1"/>
    <property type="molecule type" value="Genomic_DNA"/>
</dbReference>
<accession>A0A165MW18</accession>
<proteinExistence type="predicted"/>
<keyword evidence="2" id="KW-1185">Reference proteome</keyword>
<name>A0A165MW18_EXIGL</name>
<organism evidence="1 2">
    <name type="scientific">Exidia glandulosa HHB12029</name>
    <dbReference type="NCBI Taxonomy" id="1314781"/>
    <lineage>
        <taxon>Eukaryota</taxon>
        <taxon>Fungi</taxon>
        <taxon>Dikarya</taxon>
        <taxon>Basidiomycota</taxon>
        <taxon>Agaricomycotina</taxon>
        <taxon>Agaricomycetes</taxon>
        <taxon>Auriculariales</taxon>
        <taxon>Exidiaceae</taxon>
        <taxon>Exidia</taxon>
    </lineage>
</organism>
<evidence type="ECO:0008006" key="3">
    <source>
        <dbReference type="Google" id="ProtNLM"/>
    </source>
</evidence>
<gene>
    <name evidence="1" type="ORF">EXIGLDRAFT_831217</name>
</gene>